<dbReference type="AlphaFoldDB" id="A0A1Q2YKL1"/>
<feature type="compositionally biased region" description="Polar residues" evidence="5">
    <location>
        <begin position="117"/>
        <end position="133"/>
    </location>
</feature>
<evidence type="ECO:0000256" key="3">
    <source>
        <dbReference type="PROSITE-ProRule" id="PRU00023"/>
    </source>
</evidence>
<dbReference type="InterPro" id="IPR002110">
    <property type="entry name" value="Ankyrin_rpt"/>
</dbReference>
<evidence type="ECO:0000256" key="1">
    <source>
        <dbReference type="ARBA" id="ARBA00022737"/>
    </source>
</evidence>
<dbReference type="EMBL" id="BDGI01000158">
    <property type="protein sequence ID" value="GAV30075.1"/>
    <property type="molecule type" value="Genomic_DNA"/>
</dbReference>
<dbReference type="OrthoDB" id="194358at2759"/>
<dbReference type="Pfam" id="PF12796">
    <property type="entry name" value="Ank_2"/>
    <property type="match status" value="2"/>
</dbReference>
<feature type="compositionally biased region" description="Low complexity" evidence="5">
    <location>
        <begin position="91"/>
        <end position="116"/>
    </location>
</feature>
<evidence type="ECO:0000256" key="4">
    <source>
        <dbReference type="SAM" id="Coils"/>
    </source>
</evidence>
<evidence type="ECO:0000313" key="6">
    <source>
        <dbReference type="EMBL" id="GAV30075.1"/>
    </source>
</evidence>
<comment type="caution">
    <text evidence="6">The sequence shown here is derived from an EMBL/GenBank/DDBJ whole genome shotgun (WGS) entry which is preliminary data.</text>
</comment>
<feature type="compositionally biased region" description="Basic and acidic residues" evidence="5">
    <location>
        <begin position="765"/>
        <end position="778"/>
    </location>
</feature>
<keyword evidence="2 3" id="KW-0040">ANK repeat</keyword>
<feature type="compositionally biased region" description="Low complexity" evidence="5">
    <location>
        <begin position="29"/>
        <end position="42"/>
    </location>
</feature>
<gene>
    <name evidence="6" type="ORF">PMKS-003581</name>
</gene>
<feature type="region of interest" description="Disordered" evidence="5">
    <location>
        <begin position="284"/>
        <end position="459"/>
    </location>
</feature>
<feature type="compositionally biased region" description="Basic and acidic residues" evidence="5">
    <location>
        <begin position="892"/>
        <end position="902"/>
    </location>
</feature>
<protein>
    <submittedName>
        <fullName evidence="6">Uncharacterized protein</fullName>
    </submittedName>
</protein>
<feature type="compositionally biased region" description="Basic and acidic residues" evidence="5">
    <location>
        <begin position="834"/>
        <end position="865"/>
    </location>
</feature>
<feature type="region of interest" description="Disordered" evidence="5">
    <location>
        <begin position="1"/>
        <end position="245"/>
    </location>
</feature>
<dbReference type="SMART" id="SM00248">
    <property type="entry name" value="ANK"/>
    <property type="match status" value="5"/>
</dbReference>
<proteinExistence type="predicted"/>
<feature type="repeat" description="ANK" evidence="3">
    <location>
        <begin position="459"/>
        <end position="491"/>
    </location>
</feature>
<dbReference type="SUPFAM" id="SSF48403">
    <property type="entry name" value="Ankyrin repeat"/>
    <property type="match status" value="1"/>
</dbReference>
<dbReference type="PANTHER" id="PTHR24171">
    <property type="entry name" value="ANKYRIN REPEAT DOMAIN-CONTAINING PROTEIN 39-RELATED"/>
    <property type="match status" value="1"/>
</dbReference>
<evidence type="ECO:0000313" key="7">
    <source>
        <dbReference type="Proteomes" id="UP000186136"/>
    </source>
</evidence>
<keyword evidence="1" id="KW-0677">Repeat</keyword>
<evidence type="ECO:0000256" key="5">
    <source>
        <dbReference type="SAM" id="MobiDB-lite"/>
    </source>
</evidence>
<feature type="repeat" description="ANK" evidence="3">
    <location>
        <begin position="703"/>
        <end position="735"/>
    </location>
</feature>
<dbReference type="PRINTS" id="PR01415">
    <property type="entry name" value="ANKYRIN"/>
</dbReference>
<evidence type="ECO:0000256" key="2">
    <source>
        <dbReference type="ARBA" id="ARBA00023043"/>
    </source>
</evidence>
<feature type="repeat" description="ANK" evidence="3">
    <location>
        <begin position="527"/>
        <end position="559"/>
    </location>
</feature>
<feature type="compositionally biased region" description="Low complexity" evidence="5">
    <location>
        <begin position="174"/>
        <end position="187"/>
    </location>
</feature>
<dbReference type="PROSITE" id="PS50297">
    <property type="entry name" value="ANK_REP_REGION"/>
    <property type="match status" value="2"/>
</dbReference>
<feature type="compositionally biased region" description="Basic and acidic residues" evidence="5">
    <location>
        <begin position="293"/>
        <end position="307"/>
    </location>
</feature>
<dbReference type="Proteomes" id="UP000186136">
    <property type="component" value="Unassembled WGS sequence"/>
</dbReference>
<name>A0A1Q2YKL1_9ASCO</name>
<dbReference type="PROSITE" id="PS50088">
    <property type="entry name" value="ANK_REPEAT"/>
    <property type="match status" value="4"/>
</dbReference>
<feature type="region of interest" description="Disordered" evidence="5">
    <location>
        <begin position="765"/>
        <end position="916"/>
    </location>
</feature>
<dbReference type="Pfam" id="PF00023">
    <property type="entry name" value="Ank"/>
    <property type="match status" value="1"/>
</dbReference>
<feature type="compositionally biased region" description="Low complexity" evidence="5">
    <location>
        <begin position="432"/>
        <end position="446"/>
    </location>
</feature>
<dbReference type="InterPro" id="IPR036770">
    <property type="entry name" value="Ankyrin_rpt-contain_sf"/>
</dbReference>
<dbReference type="Gene3D" id="1.25.40.20">
    <property type="entry name" value="Ankyrin repeat-containing domain"/>
    <property type="match status" value="2"/>
</dbReference>
<feature type="compositionally biased region" description="Polar residues" evidence="5">
    <location>
        <begin position="146"/>
        <end position="173"/>
    </location>
</feature>
<feature type="compositionally biased region" description="Acidic residues" evidence="5">
    <location>
        <begin position="378"/>
        <end position="387"/>
    </location>
</feature>
<feature type="compositionally biased region" description="Basic residues" evidence="5">
    <location>
        <begin position="72"/>
        <end position="82"/>
    </location>
</feature>
<keyword evidence="4" id="KW-0175">Coiled coil</keyword>
<feature type="repeat" description="ANK" evidence="3">
    <location>
        <begin position="492"/>
        <end position="524"/>
    </location>
</feature>
<organism evidence="6 7">
    <name type="scientific">Pichia membranifaciens</name>
    <dbReference type="NCBI Taxonomy" id="4926"/>
    <lineage>
        <taxon>Eukaryota</taxon>
        <taxon>Fungi</taxon>
        <taxon>Dikarya</taxon>
        <taxon>Ascomycota</taxon>
        <taxon>Saccharomycotina</taxon>
        <taxon>Pichiomycetes</taxon>
        <taxon>Pichiales</taxon>
        <taxon>Pichiaceae</taxon>
        <taxon>Pichia</taxon>
    </lineage>
</organism>
<reference evidence="6 7" key="1">
    <citation type="submission" date="2016-08" db="EMBL/GenBank/DDBJ databases">
        <title>Whole genome shotgun sequence of Pichia membranifaciens KS47-1.</title>
        <authorList>
            <person name="Konishi M."/>
            <person name="Ishida M."/>
            <person name="Arakawa T."/>
            <person name="Kato Y."/>
            <person name="Horiuchi J."/>
        </authorList>
    </citation>
    <scope>NUCLEOTIDE SEQUENCE [LARGE SCALE GENOMIC DNA]</scope>
    <source>
        <strain evidence="6 7">KS47-1</strain>
    </source>
</reference>
<feature type="coiled-coil region" evidence="4">
    <location>
        <begin position="917"/>
        <end position="1001"/>
    </location>
</feature>
<dbReference type="PANTHER" id="PTHR24171:SF8">
    <property type="entry name" value="BRCA1-ASSOCIATED RING DOMAIN PROTEIN 1"/>
    <property type="match status" value="1"/>
</dbReference>
<sequence length="1203" mass="136202">MSGNPYRRPGGPPSQNGQQGPGNGYYRMNNSQYHHNNNNGHNRNYKHNHSSHGYGRGRYNHSYSNQYDSRHNPYHSPHHNSRYHQQASPYNSGNVNGNMSSSNSNNASRRSFSPSNTNSLSGTEPSYSSQSKGSHYPIQGEKPAAQLNSRSNNSTVNNAQLLSSRRGNGNDNFSSSTVNVPTSNSSPVAKVPHQDVKNDNVVKSEKNEELVEKKPLDVSSLQLMKKKKPTEAPKVELQPKNSSVEEPPKVITQVKDEQSIPKTEDTQVKEDTKIEVVKQQKIKTEDADQQYTKTEDINNHANEKIIDEALQNEITQNDDDGKLEDLTNSIDEPNESKKEGSTKSDSNFVEKGDNSDDEDEPIQSKIRHVTSEGPSKEDSEEETDIEDSIPVPSRKTRRLHRLLQSSNIDSVEKNEGTTPTTKLIVSKKRTDSSNLTSSHSSRSQSPKQRKTSRAGRDASGRTLLQRMCAKGNLDEVRRLVEEGQNINDADFAGITPLHEAALEGHYDITKLLLDNGADINIQSGQMDKDTPLIDAVSNLHYRVVKLLLSRSANPEIQNAQGQNALDVLESTIREYEEDKEEVPPDAKKIKKLILQYSQKFADNDSLRLDKKIRERSNSTTTDDEAHSLNNNQLSYPSLRKGGVNSLQERISANDVTFVLNYVSNMNGKNIPPESLLLASKLGFPDIASLLIAFGADINFKDRNGWTPLMHAVGKGHLEMVKLLLSNQVNVTAKDKKNRTALDLLKENGLSGTEEYTLLLAKVKEMPSSEPSNNDKMDIDQNDDSSEGDEEDNKEENGDEDDEYNNESQIDESFTEKEQEQTLHASKKRKLLTKVKSEDVKNEHDTADDVHHVSKRQKTTDEKRALSENAFTSASASPSSPSVRKASLKQKKKHEEEVEEKKVTPIPPTAEEIEAQRLKEIEAQKAREALEHQRLERKKLKQQEIAKRIDAFEKQREEEKKALERLTLEKRRKEEEEQSMLLKKQEESRKREEIKYAIEKRKLIRGYYPYGLKKANFGGELSKSEIERILPLYVFKIGDAEYLIDLQLNLLFGVENLYSKYPQLNKKKVRLEEKKGLWNVLWPLIGSFQNGDKTIEELQRVYQTEGNNFKELVLNWIRLDAFEELMKTEELRVVRESVERIGLCHAALVIETFPASVNDIDGANAKSSNTIMDVESTDNGQRDFPRRFGKRAQTALKMMNKPLW</sequence>
<feature type="compositionally biased region" description="Basic and acidic residues" evidence="5">
    <location>
        <begin position="192"/>
        <end position="216"/>
    </location>
</feature>
<feature type="compositionally biased region" description="Basic and acidic residues" evidence="5">
    <location>
        <begin position="334"/>
        <end position="354"/>
    </location>
</feature>
<feature type="compositionally biased region" description="Acidic residues" evidence="5">
    <location>
        <begin position="779"/>
        <end position="804"/>
    </location>
</feature>
<feature type="compositionally biased region" description="Low complexity" evidence="5">
    <location>
        <begin position="872"/>
        <end position="881"/>
    </location>
</feature>
<keyword evidence="7" id="KW-1185">Reference proteome</keyword>
<accession>A0A1Q2YKL1</accession>